<sequence length="203" mass="23391">MINVLSYGLFFLLGFSSLCVVFLQNTFFALLFLIFSFLLTSIILFFFECEFLALILIIIYVGAVAVLLLFVLMMLETKLKNLSKDIITYFPFGVFITGVFFYQFMNLISNSFSSNAYFQSFSSNNSFNWYQNLDSITDLEVYGQLLYTQFVFQVLIVGLVLFLSLVGVVYLTSKSNNKNFKTQTSFCQLSRSYLEQNPNQILL</sequence>
<feature type="transmembrane region" description="Helical" evidence="1">
    <location>
        <begin position="28"/>
        <end position="47"/>
    </location>
</feature>
<keyword evidence="1" id="KW-1133">Transmembrane helix</keyword>
<dbReference type="Gene3D" id="1.20.120.1200">
    <property type="entry name" value="NADH-ubiquinone/plastoquinone oxidoreductase chain 6, subunit NuoJ"/>
    <property type="match status" value="1"/>
</dbReference>
<dbReference type="GO" id="GO:0008137">
    <property type="term" value="F:NADH dehydrogenase (ubiquinone) activity"/>
    <property type="evidence" value="ECO:0007669"/>
    <property type="project" value="UniProtKB-UniRule"/>
</dbReference>
<dbReference type="GeneID" id="30218228"/>
<keyword evidence="1 2" id="KW-0496">Mitochondrion</keyword>
<keyword evidence="1" id="KW-0813">Transport</keyword>
<dbReference type="PANTHER" id="PTHR33269">
    <property type="entry name" value="NADH-UBIQUINONE OXIDOREDUCTASE CHAIN 6"/>
    <property type="match status" value="1"/>
</dbReference>
<organism evidence="2">
    <name type="scientific">Navicula ramosissima</name>
    <dbReference type="NCBI Taxonomy" id="265559"/>
    <lineage>
        <taxon>Eukaryota</taxon>
        <taxon>Sar</taxon>
        <taxon>Stramenopiles</taxon>
        <taxon>Ochrophyta</taxon>
        <taxon>Bacillariophyta</taxon>
        <taxon>Bacillariophyceae</taxon>
        <taxon>Bacillariophycidae</taxon>
        <taxon>Naviculales</taxon>
        <taxon>Naviculaceae</taxon>
        <taxon>Navicula</taxon>
    </lineage>
</organism>
<keyword evidence="1" id="KW-0679">Respiratory chain</keyword>
<keyword evidence="1" id="KW-0472">Membrane</keyword>
<dbReference type="RefSeq" id="YP_009317756.1">
    <property type="nucleotide sequence ID" value="NC_031848.1"/>
</dbReference>
<geneLocation type="mitochondrion" evidence="2"/>
<feature type="transmembrane region" description="Helical" evidence="1">
    <location>
        <begin position="53"/>
        <end position="75"/>
    </location>
</feature>
<comment type="subcellular location">
    <subcellularLocation>
        <location evidence="1">Mitochondrion membrane</location>
        <topology evidence="1">Multi-pass membrane protein</topology>
    </subcellularLocation>
</comment>
<keyword evidence="1" id="KW-0249">Electron transport</keyword>
<dbReference type="InterPro" id="IPR001457">
    <property type="entry name" value="NADH_UbQ/plastoQ_OxRdtase_su6"/>
</dbReference>
<comment type="similarity">
    <text evidence="1">Belongs to the complex I subunit 6 family.</text>
</comment>
<dbReference type="EC" id="7.1.1.2" evidence="1"/>
<feature type="transmembrane region" description="Helical" evidence="1">
    <location>
        <begin position="6"/>
        <end position="23"/>
    </location>
</feature>
<name>A0A343A6W0_9STRA</name>
<dbReference type="InterPro" id="IPR042106">
    <property type="entry name" value="Nuo/plastoQ_OxRdtase_6_NuoJ"/>
</dbReference>
<dbReference type="EMBL" id="KX343079">
    <property type="protein sequence ID" value="AOY40398.1"/>
    <property type="molecule type" value="Genomic_DNA"/>
</dbReference>
<dbReference type="AlphaFoldDB" id="A0A343A6W0"/>
<proteinExistence type="inferred from homology"/>
<reference evidence="2" key="1">
    <citation type="journal article" date="2016" name="Mitochondrial DNA Part B Resour">
        <title>Complete mitochondrial genome of biraphid benthic diatom, Navicula ramosissima (Naviculales, Bacillariophyceae).</title>
        <authorList>
            <person name="An S.M."/>
            <person name="Noh J.H."/>
            <person name="Lee H.R."/>
            <person name="Choi D.H."/>
            <person name="Lee J.H."/>
            <person name="Yang E.C."/>
        </authorList>
    </citation>
    <scope>NUCLEOTIDE SEQUENCE</scope>
</reference>
<keyword evidence="1" id="KW-0830">Ubiquinone</keyword>
<dbReference type="GO" id="GO:0031966">
    <property type="term" value="C:mitochondrial membrane"/>
    <property type="evidence" value="ECO:0007669"/>
    <property type="project" value="UniProtKB-SubCell"/>
</dbReference>
<comment type="function">
    <text evidence="1">Core subunit of the mitochondrial membrane respiratory chain NADH dehydrogenase (Complex I) which catalyzes electron transfer from NADH through the respiratory chain, using ubiquinone as an electron acceptor. Essential for the catalytic activity and assembly of complex I.</text>
</comment>
<feature type="transmembrane region" description="Helical" evidence="1">
    <location>
        <begin position="87"/>
        <end position="105"/>
    </location>
</feature>
<accession>A0A343A6W0</accession>
<comment type="catalytic activity">
    <reaction evidence="1">
        <text>a ubiquinone + NADH + 5 H(+)(in) = a ubiquinol + NAD(+) + 4 H(+)(out)</text>
        <dbReference type="Rhea" id="RHEA:29091"/>
        <dbReference type="Rhea" id="RHEA-COMP:9565"/>
        <dbReference type="Rhea" id="RHEA-COMP:9566"/>
        <dbReference type="ChEBI" id="CHEBI:15378"/>
        <dbReference type="ChEBI" id="CHEBI:16389"/>
        <dbReference type="ChEBI" id="CHEBI:17976"/>
        <dbReference type="ChEBI" id="CHEBI:57540"/>
        <dbReference type="ChEBI" id="CHEBI:57945"/>
        <dbReference type="EC" id="7.1.1.2"/>
    </reaction>
</comment>
<evidence type="ECO:0000313" key="2">
    <source>
        <dbReference type="EMBL" id="AOY40398.1"/>
    </source>
</evidence>
<keyword evidence="1" id="KW-0520">NAD</keyword>
<protein>
    <recommendedName>
        <fullName evidence="1">NADH-ubiquinone oxidoreductase chain 6</fullName>
        <ecNumber evidence="1">7.1.1.2</ecNumber>
    </recommendedName>
</protein>
<evidence type="ECO:0000256" key="1">
    <source>
        <dbReference type="RuleBase" id="RU004430"/>
    </source>
</evidence>
<keyword evidence="1" id="KW-1278">Translocase</keyword>
<dbReference type="Pfam" id="PF00499">
    <property type="entry name" value="Oxidored_q3"/>
    <property type="match status" value="1"/>
</dbReference>
<gene>
    <name evidence="2" type="primary">nad6</name>
    <name evidence="2" type="ORF">Nram.m38</name>
</gene>
<dbReference type="PANTHER" id="PTHR33269:SF17">
    <property type="entry name" value="NADH-UBIQUINONE OXIDOREDUCTASE CHAIN 6"/>
    <property type="match status" value="1"/>
</dbReference>
<feature type="transmembrane region" description="Helical" evidence="1">
    <location>
        <begin position="150"/>
        <end position="171"/>
    </location>
</feature>
<keyword evidence="1" id="KW-0812">Transmembrane</keyword>